<evidence type="ECO:0000259" key="1">
    <source>
        <dbReference type="Pfam" id="PF05699"/>
    </source>
</evidence>
<dbReference type="EMBL" id="JAIWYP010000013">
    <property type="protein sequence ID" value="KAH3718036.1"/>
    <property type="molecule type" value="Genomic_DNA"/>
</dbReference>
<keyword evidence="3" id="KW-1185">Reference proteome</keyword>
<reference evidence="2" key="2">
    <citation type="submission" date="2020-11" db="EMBL/GenBank/DDBJ databases">
        <authorList>
            <person name="McCartney M.A."/>
            <person name="Auch B."/>
            <person name="Kono T."/>
            <person name="Mallez S."/>
            <person name="Becker A."/>
            <person name="Gohl D.M."/>
            <person name="Silverstein K.A.T."/>
            <person name="Koren S."/>
            <person name="Bechman K.B."/>
            <person name="Herman A."/>
            <person name="Abrahante J.E."/>
            <person name="Garbe J."/>
        </authorList>
    </citation>
    <scope>NUCLEOTIDE SEQUENCE</scope>
    <source>
        <strain evidence="2">Duluth1</strain>
        <tissue evidence="2">Whole animal</tissue>
    </source>
</reference>
<comment type="caution">
    <text evidence="2">The sequence shown here is derived from an EMBL/GenBank/DDBJ whole genome shotgun (WGS) entry which is preliminary data.</text>
</comment>
<dbReference type="AlphaFoldDB" id="A0A9D4C6M1"/>
<accession>A0A9D4C6M1</accession>
<dbReference type="InterPro" id="IPR008906">
    <property type="entry name" value="HATC_C_dom"/>
</dbReference>
<organism evidence="2 3">
    <name type="scientific">Dreissena polymorpha</name>
    <name type="common">Zebra mussel</name>
    <name type="synonym">Mytilus polymorpha</name>
    <dbReference type="NCBI Taxonomy" id="45954"/>
    <lineage>
        <taxon>Eukaryota</taxon>
        <taxon>Metazoa</taxon>
        <taxon>Spiralia</taxon>
        <taxon>Lophotrochozoa</taxon>
        <taxon>Mollusca</taxon>
        <taxon>Bivalvia</taxon>
        <taxon>Autobranchia</taxon>
        <taxon>Heteroconchia</taxon>
        <taxon>Euheterodonta</taxon>
        <taxon>Imparidentia</taxon>
        <taxon>Neoheterodontei</taxon>
        <taxon>Myida</taxon>
        <taxon>Dreissenoidea</taxon>
        <taxon>Dreissenidae</taxon>
        <taxon>Dreissena</taxon>
    </lineage>
</organism>
<gene>
    <name evidence="2" type="ORF">DPMN_060834</name>
</gene>
<feature type="domain" description="HAT C-terminal dimerisation" evidence="1">
    <location>
        <begin position="98"/>
        <end position="135"/>
    </location>
</feature>
<dbReference type="Proteomes" id="UP000828390">
    <property type="component" value="Unassembled WGS sequence"/>
</dbReference>
<proteinExistence type="predicted"/>
<dbReference type="Pfam" id="PF05699">
    <property type="entry name" value="Dimer_Tnp_hAT"/>
    <property type="match status" value="1"/>
</dbReference>
<evidence type="ECO:0000313" key="3">
    <source>
        <dbReference type="Proteomes" id="UP000828390"/>
    </source>
</evidence>
<sequence>MLTNFVLRNKERHQKGANLSWPTDILPTLAQHKHANANVKPTLGQRRPAIWDDVNNDTLKVQLETLKTHFSKQNNYQIRLPHVLDYMSKLPPTLWVIYSDVVALIRILLTMQATNATSERTFSALRRIKTHLRSTLS</sequence>
<name>A0A9D4C6M1_DREPO</name>
<dbReference type="GO" id="GO:0046983">
    <property type="term" value="F:protein dimerization activity"/>
    <property type="evidence" value="ECO:0007669"/>
    <property type="project" value="InterPro"/>
</dbReference>
<evidence type="ECO:0000313" key="2">
    <source>
        <dbReference type="EMBL" id="KAH3718036.1"/>
    </source>
</evidence>
<reference evidence="2" key="1">
    <citation type="journal article" date="2019" name="bioRxiv">
        <title>The Genome of the Zebra Mussel, Dreissena polymorpha: A Resource for Invasive Species Research.</title>
        <authorList>
            <person name="McCartney M.A."/>
            <person name="Auch B."/>
            <person name="Kono T."/>
            <person name="Mallez S."/>
            <person name="Zhang Y."/>
            <person name="Obille A."/>
            <person name="Becker A."/>
            <person name="Abrahante J.E."/>
            <person name="Garbe J."/>
            <person name="Badalamenti J.P."/>
            <person name="Herman A."/>
            <person name="Mangelson H."/>
            <person name="Liachko I."/>
            <person name="Sullivan S."/>
            <person name="Sone E.D."/>
            <person name="Koren S."/>
            <person name="Silverstein K.A.T."/>
            <person name="Beckman K.B."/>
            <person name="Gohl D.M."/>
        </authorList>
    </citation>
    <scope>NUCLEOTIDE SEQUENCE</scope>
    <source>
        <strain evidence="2">Duluth1</strain>
        <tissue evidence="2">Whole animal</tissue>
    </source>
</reference>
<protein>
    <recommendedName>
        <fullName evidence="1">HAT C-terminal dimerisation domain-containing protein</fullName>
    </recommendedName>
</protein>